<name>A0ABR5HT93_STRLW</name>
<protein>
    <submittedName>
        <fullName evidence="1">Mobile element protein</fullName>
    </submittedName>
</protein>
<keyword evidence="2" id="KW-1185">Reference proteome</keyword>
<dbReference type="EMBL" id="LFEH01000117">
    <property type="protein sequence ID" value="KMS71768.1"/>
    <property type="molecule type" value="Genomic_DNA"/>
</dbReference>
<evidence type="ECO:0000313" key="2">
    <source>
        <dbReference type="Proteomes" id="UP000037274"/>
    </source>
</evidence>
<comment type="caution">
    <text evidence="1">The sequence shown here is derived from an EMBL/GenBank/DDBJ whole genome shotgun (WGS) entry which is preliminary data.</text>
</comment>
<dbReference type="Proteomes" id="UP000037274">
    <property type="component" value="Unassembled WGS sequence"/>
</dbReference>
<sequence>MATTDYLAEPADLAVWLGVPADDPKLRQALAAASSRFRGAVRHPVTAVTGDVVTVDGTGRESVPLPAAPVTAVSEVRLDGALLAEAADFSWSSDGYLRRLGGQVWPDRLRCIQVTYSHGYEVVPEDIAEVVIDQARALYTVLPGVQTRQVGGQSVTFGVQAAIGVTAQWTAAVERYRLNAGDRP</sequence>
<accession>A0ABR5HT93</accession>
<proteinExistence type="predicted"/>
<reference evidence="1 2" key="1">
    <citation type="submission" date="2015-06" db="EMBL/GenBank/DDBJ databases">
        <title>Draft genome sequence of Streptomyces leeuwenhoekii C58, which produces the novel lasso peptide, chaxapeptin.</title>
        <authorList>
            <person name="Yi Y."/>
            <person name="Hai D."/>
            <person name="Jaspars M."/>
            <person name="Sheng H."/>
            <person name="Rateb M.E."/>
            <person name="Bull A."/>
            <person name="Goodfellow M."/>
            <person name="Asenjo J.A."/>
            <person name="Ebel R."/>
        </authorList>
    </citation>
    <scope>NUCLEOTIDE SEQUENCE [LARGE SCALE GENOMIC DNA]</scope>
    <source>
        <strain evidence="1 2">C58</strain>
    </source>
</reference>
<organism evidence="1 2">
    <name type="scientific">Streptomyces leeuwenhoekii</name>
    <dbReference type="NCBI Taxonomy" id="1437453"/>
    <lineage>
        <taxon>Bacteria</taxon>
        <taxon>Bacillati</taxon>
        <taxon>Actinomycetota</taxon>
        <taxon>Actinomycetes</taxon>
        <taxon>Kitasatosporales</taxon>
        <taxon>Streptomycetaceae</taxon>
        <taxon>Streptomyces</taxon>
    </lineage>
</organism>
<dbReference type="RefSeq" id="WP_199818718.1">
    <property type="nucleotide sequence ID" value="NZ_LFEH01000117.1"/>
</dbReference>
<evidence type="ECO:0000313" key="1">
    <source>
        <dbReference type="EMBL" id="KMS71768.1"/>
    </source>
</evidence>
<gene>
    <name evidence="1" type="ORF">ACH49_24335</name>
</gene>